<keyword evidence="3" id="KW-0472">Membrane</keyword>
<reference evidence="4 5" key="1">
    <citation type="submission" date="2013-06" db="EMBL/GenBank/DDBJ databases">
        <title>Whole genome shotgun sequence of Bacillus selenatarsenatis SF-1.</title>
        <authorList>
            <person name="Kuroda M."/>
            <person name="Sei K."/>
            <person name="Yamashita M."/>
            <person name="Ike M."/>
        </authorList>
    </citation>
    <scope>NUCLEOTIDE SEQUENCE [LARGE SCALE GENOMIC DNA]</scope>
    <source>
        <strain evidence="4 5">SF-1</strain>
    </source>
</reference>
<dbReference type="PRINTS" id="PR00922">
    <property type="entry name" value="DADACBPTASE3"/>
</dbReference>
<protein>
    <submittedName>
        <fullName evidence="4">D-alanyl-D-alanine carboxypeptidase</fullName>
        <ecNumber evidence="4">3.4.16.4</ecNumber>
    </submittedName>
</protein>
<dbReference type="STRING" id="1321606.SAMD00020551_4712"/>
<dbReference type="InterPro" id="IPR012338">
    <property type="entry name" value="Beta-lactam/transpept-like"/>
</dbReference>
<dbReference type="OrthoDB" id="9802627at2"/>
<evidence type="ECO:0000256" key="3">
    <source>
        <dbReference type="SAM" id="Phobius"/>
    </source>
</evidence>
<dbReference type="InterPro" id="IPR000667">
    <property type="entry name" value="Peptidase_S13"/>
</dbReference>
<dbReference type="GO" id="GO:0000270">
    <property type="term" value="P:peptidoglycan metabolic process"/>
    <property type="evidence" value="ECO:0007669"/>
    <property type="project" value="TreeGrafter"/>
</dbReference>
<accession>A0A0A8XB71</accession>
<dbReference type="GO" id="GO:0009002">
    <property type="term" value="F:serine-type D-Ala-D-Ala carboxypeptidase activity"/>
    <property type="evidence" value="ECO:0007669"/>
    <property type="project" value="UniProtKB-EC"/>
</dbReference>
<sequence length="495" mass="54125">MKQKSTAIIIFSLVIIIAIIPFFHTEEPPARAVEPSGELSTEIGKLLTKEQVLDGALVGVSIRSAEDGKLLYEHIGDTRLQPASVLKMFTAAAAFSVLGEEYRFTTEVLADGEIDGGTLAGDLVLKGMGDPTLLPADLDEIALKLKNKGIKKVSGDLVADDSWYDDVRYSKDLTWNDEHQYYGAQVSALTASPNLDYDAATVIVNILPGKKGKAANISLEPETDYVKILNETVTVDPEGEHDIIIEREHGSNSILVRGTIPAGAHKEREWVAVWEPSLYAGSLFKKSLEDHGIKVVGKIITGRSTETMTRLISHKSMPLADLMIPFMKLSNNGHAEVLVKEMGKFVHGEGSWEKGLEVMAAELSRIGIDTSRLVLRDGSGISHANLIPANEITKLLYLAQKEKWFPAFQHSLPVAGVELRMVGGTMRNRLKEEHLKGRVSAKTGTLTGVSTLAGYVKTNSGETLIFSVLLNNLLDDREGRKVEDQIVRILSRQPL</sequence>
<dbReference type="EC" id="3.4.16.4" evidence="4"/>
<keyword evidence="5" id="KW-1185">Reference proteome</keyword>
<dbReference type="NCBIfam" id="TIGR00666">
    <property type="entry name" value="PBP4"/>
    <property type="match status" value="1"/>
</dbReference>
<evidence type="ECO:0000256" key="2">
    <source>
        <dbReference type="ARBA" id="ARBA00022801"/>
    </source>
</evidence>
<dbReference type="GO" id="GO:0006508">
    <property type="term" value="P:proteolysis"/>
    <property type="evidence" value="ECO:0007669"/>
    <property type="project" value="InterPro"/>
</dbReference>
<dbReference type="EMBL" id="BASE01000127">
    <property type="protein sequence ID" value="GAM16499.1"/>
    <property type="molecule type" value="Genomic_DNA"/>
</dbReference>
<gene>
    <name evidence="4" type="ORF">SAMD00020551_4712</name>
</gene>
<dbReference type="Proteomes" id="UP000031014">
    <property type="component" value="Unassembled WGS sequence"/>
</dbReference>
<comment type="caution">
    <text evidence="4">The sequence shown here is derived from an EMBL/GenBank/DDBJ whole genome shotgun (WGS) entry which is preliminary data.</text>
</comment>
<keyword evidence="4" id="KW-0645">Protease</keyword>
<dbReference type="RefSeq" id="WP_041968090.1">
    <property type="nucleotide sequence ID" value="NZ_BASE01000127.1"/>
</dbReference>
<dbReference type="AlphaFoldDB" id="A0A0A8XB71"/>
<dbReference type="PANTHER" id="PTHR30023:SF0">
    <property type="entry name" value="PENICILLIN-SENSITIVE CARBOXYPEPTIDASE A"/>
    <property type="match status" value="1"/>
</dbReference>
<evidence type="ECO:0000313" key="5">
    <source>
        <dbReference type="Proteomes" id="UP000031014"/>
    </source>
</evidence>
<dbReference type="Gene3D" id="3.50.80.20">
    <property type="entry name" value="D-Ala-D-Ala carboxypeptidase C, peptidase S13"/>
    <property type="match status" value="1"/>
</dbReference>
<feature type="transmembrane region" description="Helical" evidence="3">
    <location>
        <begin position="7"/>
        <end position="24"/>
    </location>
</feature>
<keyword evidence="3" id="KW-0812">Transmembrane</keyword>
<proteinExistence type="inferred from homology"/>
<evidence type="ECO:0000313" key="4">
    <source>
        <dbReference type="EMBL" id="GAM16499.1"/>
    </source>
</evidence>
<dbReference type="PANTHER" id="PTHR30023">
    <property type="entry name" value="D-ALANYL-D-ALANINE CARBOXYPEPTIDASE"/>
    <property type="match status" value="1"/>
</dbReference>
<dbReference type="Pfam" id="PF02113">
    <property type="entry name" value="Peptidase_S13"/>
    <property type="match status" value="1"/>
</dbReference>
<name>A0A0A8XB71_MESS1</name>
<evidence type="ECO:0000256" key="1">
    <source>
        <dbReference type="ARBA" id="ARBA00006096"/>
    </source>
</evidence>
<comment type="similarity">
    <text evidence="1">Belongs to the peptidase S13 family.</text>
</comment>
<dbReference type="SUPFAM" id="SSF56601">
    <property type="entry name" value="beta-lactamase/transpeptidase-like"/>
    <property type="match status" value="1"/>
</dbReference>
<organism evidence="4 5">
    <name type="scientific">Mesobacillus selenatarsenatis (strain DSM 18680 / JCM 14380 / FERM P-15431 / SF-1)</name>
    <dbReference type="NCBI Taxonomy" id="1321606"/>
    <lineage>
        <taxon>Bacteria</taxon>
        <taxon>Bacillati</taxon>
        <taxon>Bacillota</taxon>
        <taxon>Bacilli</taxon>
        <taxon>Bacillales</taxon>
        <taxon>Bacillaceae</taxon>
        <taxon>Mesobacillus</taxon>
    </lineage>
</organism>
<keyword evidence="2 4" id="KW-0378">Hydrolase</keyword>
<dbReference type="Gene3D" id="3.40.710.10">
    <property type="entry name" value="DD-peptidase/beta-lactamase superfamily"/>
    <property type="match status" value="2"/>
</dbReference>
<keyword evidence="4" id="KW-0121">Carboxypeptidase</keyword>
<keyword evidence="3" id="KW-1133">Transmembrane helix</keyword>